<gene>
    <name evidence="1" type="ORF">MAMC_01574</name>
</gene>
<evidence type="ECO:0000313" key="1">
    <source>
        <dbReference type="EMBL" id="VVM07368.1"/>
    </source>
</evidence>
<dbReference type="AlphaFoldDB" id="A0A5E6MPK4"/>
<accession>A0A5E6MPK4</accession>
<dbReference type="EMBL" id="CABFUZ020000160">
    <property type="protein sequence ID" value="VVM07368.1"/>
    <property type="molecule type" value="Genomic_DNA"/>
</dbReference>
<evidence type="ECO:0000313" key="2">
    <source>
        <dbReference type="Proteomes" id="UP000381693"/>
    </source>
</evidence>
<comment type="caution">
    <text evidence="1">The sequence shown here is derived from an EMBL/GenBank/DDBJ whole genome shotgun (WGS) entry which is preliminary data.</text>
</comment>
<proteinExistence type="predicted"/>
<name>A0A5E6MPK4_9BACT</name>
<organism evidence="1 2">
    <name type="scientific">Methylacidimicrobium cyclopophantes</name>
    <dbReference type="NCBI Taxonomy" id="1041766"/>
    <lineage>
        <taxon>Bacteria</taxon>
        <taxon>Pseudomonadati</taxon>
        <taxon>Verrucomicrobiota</taxon>
        <taxon>Methylacidimicrobium</taxon>
    </lineage>
</organism>
<reference evidence="1" key="1">
    <citation type="submission" date="2019-09" db="EMBL/GenBank/DDBJ databases">
        <authorList>
            <person name="Cremers G."/>
        </authorList>
    </citation>
    <scope>NUCLEOTIDE SEQUENCE [LARGE SCALE GENOMIC DNA]</scope>
    <source>
        <strain evidence="1">3B</strain>
    </source>
</reference>
<keyword evidence="2" id="KW-1185">Reference proteome</keyword>
<sequence>MFTHHSRVGRSPNIGIYVPASNRVKRKLPSAQPLGSFDGTRYLLASLVIRGLERIFLARLPYWICLYVEPRW</sequence>
<dbReference type="Proteomes" id="UP000381693">
    <property type="component" value="Unassembled WGS sequence"/>
</dbReference>
<protein>
    <submittedName>
        <fullName evidence="1">Uncharacterized protein</fullName>
    </submittedName>
</protein>